<proteinExistence type="predicted"/>
<accession>A0A9C7F0C3</accession>
<dbReference type="EMBL" id="LC738874">
    <property type="protein sequence ID" value="BDT62391.1"/>
    <property type="molecule type" value="Genomic_DNA"/>
</dbReference>
<evidence type="ECO:0000313" key="1">
    <source>
        <dbReference type="EMBL" id="BDT62391.1"/>
    </source>
</evidence>
<protein>
    <submittedName>
        <fullName evidence="1">Uncharacterized protein</fullName>
    </submittedName>
</protein>
<reference evidence="1" key="1">
    <citation type="submission" date="2022-10" db="EMBL/GenBank/DDBJ databases">
        <title>Genome sequences of endogenous nimaviruses in decapod crustaceans.</title>
        <authorList>
            <person name="Kawato S."/>
            <person name="Nozaki R."/>
            <person name="Kondo H."/>
            <person name="Hirono I."/>
        </authorList>
    </citation>
    <scope>NUCLEOTIDE SEQUENCE</scope>
    <source>
        <strain evidence="1">Okinawa2016</strain>
    </source>
</reference>
<sequence>MYNLHARQSLETLSSESQLVDFSFATGRFHFCNWSISPLQGESGSNAAYLTGDWRSEEIIPSPVSSVQRCLNR</sequence>
<name>A0A9C7F0C3_9VIRU</name>
<organism evidence="1">
    <name type="scientific">Melicertus latisulcatus majanivirus</name>
    <dbReference type="NCBI Taxonomy" id="2984277"/>
    <lineage>
        <taxon>Viruses</taxon>
        <taxon>Viruses incertae sedis</taxon>
        <taxon>Naldaviricetes</taxon>
        <taxon>Nimaviridae</taxon>
    </lineage>
</organism>